<feature type="domain" description="J" evidence="3">
    <location>
        <begin position="212"/>
        <end position="261"/>
    </location>
</feature>
<dbReference type="InterPro" id="IPR036869">
    <property type="entry name" value="J_dom_sf"/>
</dbReference>
<evidence type="ECO:0000256" key="2">
    <source>
        <dbReference type="SAM" id="SignalP"/>
    </source>
</evidence>
<dbReference type="PRINTS" id="PR00625">
    <property type="entry name" value="JDOMAIN"/>
</dbReference>
<protein>
    <recommendedName>
        <fullName evidence="3">J domain-containing protein</fullName>
    </recommendedName>
</protein>
<keyword evidence="5" id="KW-1185">Reference proteome</keyword>
<dbReference type="InterPro" id="IPR001623">
    <property type="entry name" value="DnaJ_domain"/>
</dbReference>
<dbReference type="Gene3D" id="1.10.287.110">
    <property type="entry name" value="DnaJ domain"/>
    <property type="match status" value="1"/>
</dbReference>
<organism evidence="4 5">
    <name type="scientific">Prymnesium parvum</name>
    <name type="common">Toxic golden alga</name>
    <dbReference type="NCBI Taxonomy" id="97485"/>
    <lineage>
        <taxon>Eukaryota</taxon>
        <taxon>Haptista</taxon>
        <taxon>Haptophyta</taxon>
        <taxon>Prymnesiophyceae</taxon>
        <taxon>Prymnesiales</taxon>
        <taxon>Prymnesiaceae</taxon>
        <taxon>Prymnesium</taxon>
    </lineage>
</organism>
<reference evidence="4 5" key="1">
    <citation type="journal article" date="2024" name="Science">
        <title>Giant polyketide synthase enzymes in the biosynthesis of giant marine polyether toxins.</title>
        <authorList>
            <person name="Fallon T.R."/>
            <person name="Shende V.V."/>
            <person name="Wierzbicki I.H."/>
            <person name="Pendleton A.L."/>
            <person name="Watervoot N.F."/>
            <person name="Auber R.P."/>
            <person name="Gonzalez D.J."/>
            <person name="Wisecaver J.H."/>
            <person name="Moore B.S."/>
        </authorList>
    </citation>
    <scope>NUCLEOTIDE SEQUENCE [LARGE SCALE GENOMIC DNA]</scope>
    <source>
        <strain evidence="4 5">12B1</strain>
    </source>
</reference>
<name>A0AB34J7S9_PRYPA</name>
<dbReference type="EMBL" id="JBGBPQ010000013">
    <property type="protein sequence ID" value="KAL1512392.1"/>
    <property type="molecule type" value="Genomic_DNA"/>
</dbReference>
<dbReference type="Proteomes" id="UP001515480">
    <property type="component" value="Unassembled WGS sequence"/>
</dbReference>
<feature type="region of interest" description="Disordered" evidence="1">
    <location>
        <begin position="254"/>
        <end position="275"/>
    </location>
</feature>
<accession>A0AB34J7S9</accession>
<evidence type="ECO:0000259" key="3">
    <source>
        <dbReference type="SMART" id="SM00271"/>
    </source>
</evidence>
<feature type="signal peptide" evidence="2">
    <location>
        <begin position="1"/>
        <end position="20"/>
    </location>
</feature>
<dbReference type="SUPFAM" id="SSF46565">
    <property type="entry name" value="Chaperone J-domain"/>
    <property type="match status" value="1"/>
</dbReference>
<sequence>MAPAVARLLLALATPHLTSALLLDRPVASLLSPSPRPSPRHFSVRMAVKKTARRSGAPPRTSGGFGSKAAAPPAPSPADLLRQSMALYEALERASGAADRSSAEAEGEAAAEAAAASLTKYAITIRAAGSREFSDWVPTAILAVQCGADFQPQPFVTAALGGNAKVVLEAGCQAYPGLRKLDRSTIEYAYESLDSFHTHVYEGLFGRGERRTKAAEVLGVDAGASAAEVKKAHRKLMMELHPDRFVGDEEGAAAAQACPPSGPHAGGAAGVRRDGGGARRGVWQLESLGPLGKERTAAVMSLELGGWRAAVYPFETSLSKEFITRNIARG</sequence>
<gene>
    <name evidence="4" type="ORF">AB1Y20_005650</name>
</gene>
<comment type="caution">
    <text evidence="4">The sequence shown here is derived from an EMBL/GenBank/DDBJ whole genome shotgun (WGS) entry which is preliminary data.</text>
</comment>
<dbReference type="CDD" id="cd06257">
    <property type="entry name" value="DnaJ"/>
    <property type="match status" value="1"/>
</dbReference>
<feature type="chain" id="PRO_5044258478" description="J domain-containing protein" evidence="2">
    <location>
        <begin position="21"/>
        <end position="330"/>
    </location>
</feature>
<proteinExistence type="predicted"/>
<dbReference type="AlphaFoldDB" id="A0AB34J7S9"/>
<evidence type="ECO:0000256" key="1">
    <source>
        <dbReference type="SAM" id="MobiDB-lite"/>
    </source>
</evidence>
<feature type="region of interest" description="Disordered" evidence="1">
    <location>
        <begin position="50"/>
        <end position="76"/>
    </location>
</feature>
<evidence type="ECO:0000313" key="5">
    <source>
        <dbReference type="Proteomes" id="UP001515480"/>
    </source>
</evidence>
<dbReference type="SMART" id="SM00271">
    <property type="entry name" value="DnaJ"/>
    <property type="match status" value="1"/>
</dbReference>
<keyword evidence="2" id="KW-0732">Signal</keyword>
<evidence type="ECO:0000313" key="4">
    <source>
        <dbReference type="EMBL" id="KAL1512392.1"/>
    </source>
</evidence>
<dbReference type="Pfam" id="PF00226">
    <property type="entry name" value="DnaJ"/>
    <property type="match status" value="1"/>
</dbReference>